<evidence type="ECO:0000313" key="2">
    <source>
        <dbReference type="EMBL" id="DAD87081.1"/>
    </source>
</evidence>
<sequence length="33" mass="3511">MPPIWETRGPGRLRPGRCPYPALAPPSAVGRPG</sequence>
<reference evidence="2" key="1">
    <citation type="journal article" date="2021" name="Proc. Natl. Acad. Sci. U.S.A.">
        <title>A Catalog of Tens of Thousands of Viruses from Human Metagenomes Reveals Hidden Associations with Chronic Diseases.</title>
        <authorList>
            <person name="Tisza M.J."/>
            <person name="Buck C.B."/>
        </authorList>
    </citation>
    <scope>NUCLEOTIDE SEQUENCE</scope>
    <source>
        <strain evidence="2">CtWaE18</strain>
    </source>
</reference>
<organism evidence="2">
    <name type="scientific">Myoviridae sp. ctWaE18</name>
    <dbReference type="NCBI Taxonomy" id="2826662"/>
    <lineage>
        <taxon>Viruses</taxon>
        <taxon>Duplodnaviria</taxon>
        <taxon>Heunggongvirae</taxon>
        <taxon>Uroviricota</taxon>
        <taxon>Caudoviricetes</taxon>
    </lineage>
</organism>
<evidence type="ECO:0000256" key="1">
    <source>
        <dbReference type="SAM" id="MobiDB-lite"/>
    </source>
</evidence>
<dbReference type="EMBL" id="BK015013">
    <property type="protein sequence ID" value="DAD87081.1"/>
    <property type="molecule type" value="Genomic_DNA"/>
</dbReference>
<accession>A0A8S5MXN1</accession>
<feature type="region of interest" description="Disordered" evidence="1">
    <location>
        <begin position="1"/>
        <end position="33"/>
    </location>
</feature>
<name>A0A8S5MXN1_9CAUD</name>
<protein>
    <submittedName>
        <fullName evidence="2">Uncharacterized protein</fullName>
    </submittedName>
</protein>
<feature type="compositionally biased region" description="Low complexity" evidence="1">
    <location>
        <begin position="8"/>
        <end position="21"/>
    </location>
</feature>
<proteinExistence type="predicted"/>